<evidence type="ECO:0000256" key="3">
    <source>
        <dbReference type="ARBA" id="ARBA00005709"/>
    </source>
</evidence>
<dbReference type="EMBL" id="CP073347">
    <property type="protein sequence ID" value="UTW10052.1"/>
    <property type="molecule type" value="Genomic_DNA"/>
</dbReference>
<keyword evidence="7" id="KW-0282">Flagellum</keyword>
<feature type="domain" description="Flagellin N-terminal" evidence="6">
    <location>
        <begin position="3"/>
        <end position="139"/>
    </location>
</feature>
<evidence type="ECO:0000256" key="1">
    <source>
        <dbReference type="ARBA" id="ARBA00004365"/>
    </source>
</evidence>
<keyword evidence="4" id="KW-0964">Secreted</keyword>
<protein>
    <submittedName>
        <fullName evidence="7">Flagellar hook-associated protein FlgL</fullName>
    </submittedName>
</protein>
<dbReference type="Proteomes" id="UP001058461">
    <property type="component" value="Chromosome"/>
</dbReference>
<evidence type="ECO:0000313" key="7">
    <source>
        <dbReference type="EMBL" id="UTW10052.1"/>
    </source>
</evidence>
<sequence>MRISTQQVFLNNVDNLSRANSELIRTQEQIATGKRVLQPSDDPLAASQIIKLEQEIARTDQFQTSIDTADRRLSLEESTLDGMFNSIVRLREITIQAGSPVLNAQNRTALAAEVDGIINQMQGLMNTKDVQGEYLFSGFQGDQQAYSFDDATQRYLFNGDAEQRFVQIGPDNRIASTDSGAQLFETVAVPTLGSNSSGAIASLAVADLDAFQPASSSGASPFTISIDDTGLLTVASADGTDVFSQDVPAVNLTTTGVTVATDDLVSFNGVDLTVGNLPAPGSGNTFTAEVGSPLERDNILNFALDLSNGLKESDTSTEAGKQQFNALLARTLDALQAAEDVNIRATTTIGARMNALEQQQLVNDDYKLYTQETLSSFQDLDYNEAISRLTLQQTTLEAAYASFSKISGMSLFDYIR</sequence>
<dbReference type="InterPro" id="IPR013384">
    <property type="entry name" value="Flagell_FlgL"/>
</dbReference>
<proteinExistence type="inferred from homology"/>
<keyword evidence="7" id="KW-0969">Cilium</keyword>
<dbReference type="Pfam" id="PF00669">
    <property type="entry name" value="Flagellin_N"/>
    <property type="match status" value="1"/>
</dbReference>
<comment type="subcellular location">
    <subcellularLocation>
        <location evidence="1">Bacterial flagellum</location>
    </subcellularLocation>
    <subcellularLocation>
        <location evidence="2">Secreted</location>
    </subcellularLocation>
</comment>
<evidence type="ECO:0000313" key="8">
    <source>
        <dbReference type="Proteomes" id="UP001058461"/>
    </source>
</evidence>
<keyword evidence="7" id="KW-0966">Cell projection</keyword>
<dbReference type="PANTHER" id="PTHR42792:SF1">
    <property type="entry name" value="FLAGELLAR HOOK-ASSOCIATED PROTEIN 3"/>
    <property type="match status" value="1"/>
</dbReference>
<evidence type="ECO:0000256" key="5">
    <source>
        <dbReference type="ARBA" id="ARBA00023143"/>
    </source>
</evidence>
<dbReference type="InterPro" id="IPR001029">
    <property type="entry name" value="Flagellin_N"/>
</dbReference>
<evidence type="ECO:0000256" key="2">
    <source>
        <dbReference type="ARBA" id="ARBA00004613"/>
    </source>
</evidence>
<organism evidence="7 8">
    <name type="scientific">Marinobacterium rhizophilum</name>
    <dbReference type="NCBI Taxonomy" id="420402"/>
    <lineage>
        <taxon>Bacteria</taxon>
        <taxon>Pseudomonadati</taxon>
        <taxon>Pseudomonadota</taxon>
        <taxon>Gammaproteobacteria</taxon>
        <taxon>Oceanospirillales</taxon>
        <taxon>Oceanospirillaceae</taxon>
        <taxon>Marinobacterium</taxon>
    </lineage>
</organism>
<dbReference type="PANTHER" id="PTHR42792">
    <property type="entry name" value="FLAGELLIN"/>
    <property type="match status" value="1"/>
</dbReference>
<keyword evidence="8" id="KW-1185">Reference proteome</keyword>
<dbReference type="Gene3D" id="1.20.1330.10">
    <property type="entry name" value="f41 fragment of flagellin, N-terminal domain"/>
    <property type="match status" value="1"/>
</dbReference>
<dbReference type="NCBIfam" id="TIGR02550">
    <property type="entry name" value="flagell_flgL"/>
    <property type="match status" value="1"/>
</dbReference>
<reference evidence="7" key="1">
    <citation type="submission" date="2021-04" db="EMBL/GenBank/DDBJ databases">
        <title>Oceanospirillales bacteria with DddD are important DMSP degraders in coastal seawater.</title>
        <authorList>
            <person name="Liu J."/>
        </authorList>
    </citation>
    <scope>NUCLEOTIDE SEQUENCE</scope>
    <source>
        <strain evidence="7">D13-1</strain>
    </source>
</reference>
<accession>A0ABY5HFE1</accession>
<dbReference type="SUPFAM" id="SSF64518">
    <property type="entry name" value="Phase 1 flagellin"/>
    <property type="match status" value="1"/>
</dbReference>
<evidence type="ECO:0000256" key="4">
    <source>
        <dbReference type="ARBA" id="ARBA00022525"/>
    </source>
</evidence>
<dbReference type="RefSeq" id="WP_255852056.1">
    <property type="nucleotide sequence ID" value="NZ_CP073347.1"/>
</dbReference>
<keyword evidence="5" id="KW-0975">Bacterial flagellum</keyword>
<name>A0ABY5HFE1_9GAMM</name>
<gene>
    <name evidence="7" type="primary">flgL</name>
    <name evidence="7" type="ORF">KDW95_12055</name>
</gene>
<dbReference type="InterPro" id="IPR001492">
    <property type="entry name" value="Flagellin"/>
</dbReference>
<comment type="similarity">
    <text evidence="3">Belongs to the bacterial flagellin family.</text>
</comment>
<evidence type="ECO:0000259" key="6">
    <source>
        <dbReference type="Pfam" id="PF00669"/>
    </source>
</evidence>